<feature type="domain" description="Saposin B-type" evidence="17">
    <location>
        <begin position="1123"/>
        <end position="1204"/>
    </location>
</feature>
<dbReference type="SMART" id="SM00741">
    <property type="entry name" value="SapB"/>
    <property type="match status" value="8"/>
</dbReference>
<keyword evidence="11" id="KW-0143">Chaperone</keyword>
<feature type="domain" description="Saposin A-type" evidence="19">
    <location>
        <begin position="1482"/>
        <end position="1522"/>
    </location>
</feature>
<feature type="domain" description="Saposin B-type" evidence="17">
    <location>
        <begin position="1401"/>
        <end position="1482"/>
    </location>
</feature>
<dbReference type="InterPro" id="IPR002048">
    <property type="entry name" value="EF_hand_dom"/>
</dbReference>
<dbReference type="Pfam" id="PF13202">
    <property type="entry name" value="EF-hand_5"/>
    <property type="match status" value="2"/>
</dbReference>
<keyword evidence="16" id="KW-0472">Membrane</keyword>
<dbReference type="PANTHER" id="PTHR11480">
    <property type="entry name" value="SAPOSIN-RELATED"/>
    <property type="match status" value="1"/>
</dbReference>
<dbReference type="PRINTS" id="PR01797">
    <property type="entry name" value="SAPOSIN"/>
</dbReference>
<evidence type="ECO:0000256" key="4">
    <source>
        <dbReference type="ARBA" id="ARBA00022723"/>
    </source>
</evidence>
<keyword evidence="15" id="KW-0496">Mitochondrion</keyword>
<feature type="domain" description="Saposin A-type" evidence="19">
    <location>
        <begin position="527"/>
        <end position="567"/>
    </location>
</feature>
<keyword evidence="8" id="KW-0106">Calcium</keyword>
<evidence type="ECO:0000313" key="21">
    <source>
        <dbReference type="EMBL" id="KAK7604069.1"/>
    </source>
</evidence>
<evidence type="ECO:0000256" key="5">
    <source>
        <dbReference type="ARBA" id="ARBA00022729"/>
    </source>
</evidence>
<organism evidence="21 22">
    <name type="scientific">Parthenolecanium corni</name>
    <dbReference type="NCBI Taxonomy" id="536013"/>
    <lineage>
        <taxon>Eukaryota</taxon>
        <taxon>Metazoa</taxon>
        <taxon>Ecdysozoa</taxon>
        <taxon>Arthropoda</taxon>
        <taxon>Hexapoda</taxon>
        <taxon>Insecta</taxon>
        <taxon>Pterygota</taxon>
        <taxon>Neoptera</taxon>
        <taxon>Paraneoptera</taxon>
        <taxon>Hemiptera</taxon>
        <taxon>Sternorrhyncha</taxon>
        <taxon>Coccoidea</taxon>
        <taxon>Coccidae</taxon>
        <taxon>Parthenolecanium</taxon>
    </lineage>
</organism>
<evidence type="ECO:0000256" key="13">
    <source>
        <dbReference type="ARBA" id="ARBA00063143"/>
    </source>
</evidence>
<dbReference type="PROSITE" id="PS50015">
    <property type="entry name" value="SAP_B"/>
    <property type="match status" value="8"/>
</dbReference>
<comment type="subunit">
    <text evidence="13">Interacts with PCSK6 (immature form including the propeptide); probably involved in the maturation and the secretion of PCSK6.</text>
</comment>
<feature type="domain" description="Saposin B-type" evidence="17">
    <location>
        <begin position="930"/>
        <end position="1010"/>
    </location>
</feature>
<keyword evidence="3" id="KW-0964">Secreted</keyword>
<reference evidence="21 22" key="1">
    <citation type="submission" date="2024-03" db="EMBL/GenBank/DDBJ databases">
        <title>Adaptation during the transition from Ophiocordyceps entomopathogen to insect associate is accompanied by gene loss and intensified selection.</title>
        <authorList>
            <person name="Ward C.M."/>
            <person name="Onetto C.A."/>
            <person name="Borneman A.R."/>
        </authorList>
    </citation>
    <scope>NUCLEOTIDE SEQUENCE [LARGE SCALE GENOMIC DNA]</scope>
    <source>
        <strain evidence="21">AWRI1</strain>
        <tissue evidence="21">Single Adult Female</tissue>
    </source>
</reference>
<dbReference type="Pfam" id="PF02199">
    <property type="entry name" value="SapA"/>
    <property type="match status" value="2"/>
</dbReference>
<dbReference type="InterPro" id="IPR008138">
    <property type="entry name" value="SapB_2"/>
</dbReference>
<dbReference type="GO" id="GO:0043022">
    <property type="term" value="F:ribosome binding"/>
    <property type="evidence" value="ECO:0007669"/>
    <property type="project" value="InterPro"/>
</dbReference>
<keyword evidence="5" id="KW-0732">Signal</keyword>
<feature type="domain" description="EF-hand" evidence="18">
    <location>
        <begin position="302"/>
        <end position="337"/>
    </location>
</feature>
<evidence type="ECO:0000256" key="2">
    <source>
        <dbReference type="ARBA" id="ARBA00004613"/>
    </source>
</evidence>
<evidence type="ECO:0000259" key="17">
    <source>
        <dbReference type="PROSITE" id="PS50015"/>
    </source>
</evidence>
<dbReference type="GO" id="GO:0005788">
    <property type="term" value="C:endoplasmic reticulum lumen"/>
    <property type="evidence" value="ECO:0007669"/>
    <property type="project" value="UniProtKB-SubCell"/>
</dbReference>
<sequence>MLEKLKTTKDALENKFRNRFPRIAEKVFLVRDGVSALIFEVKEMMILQHSTIKGTRSVHDLSLRELELLYETHLQVKKILPVLVIFAIPLIGNFIVVFLAYVDTNLPVNTKLAYKFQHIVKSIDAGLVPNLRELAACKELFSEEKIFSLERLSSSHVDNLMMLHNLRSFFFKNFYLHQWGSYMKLVDRQLGQSDGVPKLSCEQLKKYCFQRGVNGNAMTETEMRDYLYQWIAFSDQIPAPLATAISIHSHSHSHNQERVEDGAFSPKVNDPKLKKSESELIHEVMLGSAKEAEKFDHLPPEESKKRLLLLLSKIDVDNNKFVDAKELFEWIVKSFKKLTDEEAAERFQDADTNKDGKISWKEQLLDSFGEENDFDETSLEDEMLLKADKKLFQAADLNGDGVLDEVEYKRFCNPEDFADMLPILLANTLDEKDLNKDGLISFEEFVGNKDKLTDRSWVISERENFEANYDKNKDGYLSNEEVILWIVPNSTVQVHNSLIMTPIQVIFILCSSLVAFGYSTESQNDAALVGPAFCAKGQAAWCQNFTTANSCNAVKHCLQTVWLTQKPATVDGSCGSCEAEIEKIRSGISSNTTKEVLQELLENICDLTFITELFRKRCERYIDQYVDSYFNELLDLLKSDLNPATICKILGFCSSLDSSSLTFEDDNVVRFRNVILHLPADIIDIPASKQLVGASKCTWGPSYWCHNLTSSKECSSLHHCINKVWSKEQYPEDNDSVCKVCKDMVQQARDQLQSNETQEELREVFEGSCKLIPIKEVRTECMKLADDFVPELTEMLVSEMNPTVVCTVAGLCNSQRIDNLLKATAEPADLCTNCTFALTAVKRYFEQAPKSQVLDKLLRLCGQLSSYSETCINVVVSNLDSIFENLSTQMHPFPVCHLSGMCAQNYHQHSPNYGSILQANADTMLATANDDLPCDLCKQLLKHLKDVLTTNTTESEFLDMLRGICQHTKSFKGECLEIVDNNFQKIYKFLTEELNPEEICQEVNLCPKKNAVSDENLQLIDHGALVPAVLTELSIPTQVKTECRLCRLIVGLIQKEMNKPEYEHNIEKLLEKICSLIPRHERSKCDKFIQTYSDALIKLLADQTDPGIICQLLGLCDNLIAVRNELCPICQYVMHFIEEQLQNPDEVQKVEDIVRKVCRIVPDSEKKECQSFINNYAALIMSVLSVELDPSIVCPAIKLCPHMLSPLERCNQCQHLMNDMTKELAHNRSPPKVISALRTFVPARQSDSFMTALQLRINHIDDIVDMMVAEFDAQESCVFMQFCEPNMISSEDASVAEEETNDIAEVAAPLTKPSCELCELMVQLYVDKLTSNATEAEIEAELQKFCVKIKNPNFRSNCSYFVQKYVPKVVKLLKKDVSAEEVCSLVNLCPPKVDLESVALNGGRCEFCEAVVGSLEALSADPQMMTKSMKYLFRICDVFQKPNERTNCMKTISIVGPQLEDIALGIPSWYYCSKMRMCPYGARLSYKQVCSDSSQWCADVTKAMLCGQLSYCQQSEWMSDEPSL</sequence>
<dbReference type="InterPro" id="IPR018247">
    <property type="entry name" value="EF_Hand_1_Ca_BS"/>
</dbReference>
<feature type="domain" description="Saposin B-type" evidence="17">
    <location>
        <begin position="1311"/>
        <end position="1393"/>
    </location>
</feature>
<dbReference type="InterPro" id="IPR011992">
    <property type="entry name" value="EF-hand-dom_pair"/>
</dbReference>
<name>A0AAN9YAB6_9HEMI</name>
<dbReference type="Pfam" id="PF05184">
    <property type="entry name" value="SapB_1"/>
    <property type="match status" value="4"/>
</dbReference>
<dbReference type="SMART" id="SM00054">
    <property type="entry name" value="EFh"/>
    <property type="match status" value="4"/>
</dbReference>
<dbReference type="SUPFAM" id="SSF47862">
    <property type="entry name" value="Saposin"/>
    <property type="match status" value="8"/>
</dbReference>
<dbReference type="InterPro" id="IPR008139">
    <property type="entry name" value="SaposinB_dom"/>
</dbReference>
<keyword evidence="16" id="KW-0812">Transmembrane</keyword>
<dbReference type="PROSITE" id="PS50222">
    <property type="entry name" value="EF_HAND_2"/>
    <property type="match status" value="3"/>
</dbReference>
<comment type="caution">
    <text evidence="21">The sequence shown here is derived from an EMBL/GenBank/DDBJ whole genome shotgun (WGS) entry which is preliminary data.</text>
</comment>
<protein>
    <recommendedName>
        <fullName evidence="14">Reticulocalbin-3</fullName>
    </recommendedName>
</protein>
<feature type="domain" description="EF-hand" evidence="18">
    <location>
        <begin position="389"/>
        <end position="418"/>
    </location>
</feature>
<dbReference type="InterPro" id="IPR008373">
    <property type="entry name" value="Saposin"/>
</dbReference>
<dbReference type="PANTHER" id="PTHR11480:SF3">
    <property type="entry name" value="BCDNA.GH08312"/>
    <property type="match status" value="1"/>
</dbReference>
<dbReference type="GO" id="GO:0015031">
    <property type="term" value="P:protein transport"/>
    <property type="evidence" value="ECO:0007669"/>
    <property type="project" value="UniProtKB-ARBA"/>
</dbReference>
<keyword evidence="4" id="KW-0479">Metal-binding</keyword>
<dbReference type="GO" id="GO:0005764">
    <property type="term" value="C:lysosome"/>
    <property type="evidence" value="ECO:0007669"/>
    <property type="project" value="InterPro"/>
</dbReference>
<evidence type="ECO:0000256" key="6">
    <source>
        <dbReference type="ARBA" id="ARBA00022737"/>
    </source>
</evidence>
<feature type="domain" description="EF-hand" evidence="18">
    <location>
        <begin position="338"/>
        <end position="371"/>
    </location>
</feature>
<comment type="subcellular location">
    <subcellularLocation>
        <location evidence="1">Endoplasmic reticulum lumen</location>
    </subcellularLocation>
    <subcellularLocation>
        <location evidence="2">Secreted</location>
    </subcellularLocation>
</comment>
<evidence type="ECO:0000256" key="11">
    <source>
        <dbReference type="ARBA" id="ARBA00023186"/>
    </source>
</evidence>
<evidence type="ECO:0000256" key="14">
    <source>
        <dbReference type="ARBA" id="ARBA00072696"/>
    </source>
</evidence>
<proteinExistence type="predicted"/>
<dbReference type="Proteomes" id="UP001367676">
    <property type="component" value="Unassembled WGS sequence"/>
</dbReference>
<dbReference type="InterPro" id="IPR051428">
    <property type="entry name" value="Sphingo_Act-Surfact_Prot"/>
</dbReference>
<feature type="domain" description="Saposin A-type" evidence="19">
    <location>
        <begin position="690"/>
        <end position="730"/>
    </location>
</feature>
<keyword evidence="22" id="KW-1185">Reference proteome</keyword>
<dbReference type="InterPro" id="IPR003119">
    <property type="entry name" value="SAP_A"/>
</dbReference>
<dbReference type="Pfam" id="PF03489">
    <property type="entry name" value="SapB_2"/>
    <property type="match status" value="6"/>
</dbReference>
<feature type="domain" description="Saposin B-type" evidence="17">
    <location>
        <begin position="827"/>
        <end position="906"/>
    </location>
</feature>
<evidence type="ECO:0000256" key="8">
    <source>
        <dbReference type="ARBA" id="ARBA00022837"/>
    </source>
</evidence>
<feature type="transmembrane region" description="Helical" evidence="16">
    <location>
        <begin position="79"/>
        <end position="102"/>
    </location>
</feature>
<dbReference type="Gene3D" id="1.10.238.10">
    <property type="entry name" value="EF-hand"/>
    <property type="match status" value="2"/>
</dbReference>
<dbReference type="PROSITE" id="PS00018">
    <property type="entry name" value="EF_HAND_1"/>
    <property type="match status" value="4"/>
</dbReference>
<dbReference type="FunFam" id="1.10.225.10:FF:000002">
    <property type="entry name" value="prosaposin isoform X2"/>
    <property type="match status" value="1"/>
</dbReference>
<dbReference type="GO" id="GO:0016020">
    <property type="term" value="C:membrane"/>
    <property type="evidence" value="ECO:0007669"/>
    <property type="project" value="GOC"/>
</dbReference>
<dbReference type="Pfam" id="PF13499">
    <property type="entry name" value="EF-hand_7"/>
    <property type="match status" value="1"/>
</dbReference>
<evidence type="ECO:0000313" key="22">
    <source>
        <dbReference type="Proteomes" id="UP001367676"/>
    </source>
</evidence>
<dbReference type="FunFam" id="1.10.238.10:FF:000104">
    <property type="entry name" value="calumenin isoform X1"/>
    <property type="match status" value="1"/>
</dbReference>
<dbReference type="GO" id="GO:0005509">
    <property type="term" value="F:calcium ion binding"/>
    <property type="evidence" value="ECO:0007669"/>
    <property type="project" value="InterPro"/>
</dbReference>
<dbReference type="SUPFAM" id="SSF47473">
    <property type="entry name" value="EF-hand"/>
    <property type="match status" value="2"/>
</dbReference>
<comment type="function">
    <text evidence="12">Probable molecular chaperone assisting protein biosynthesis and transport in the endoplasmic reticulum. Required for the proper biosynthesis and transport of pulmonary surfactant-associated protein A/SP-A, pulmonary surfactant-associated protein D/SP-D and the lipid transporter ABCA3. By regulating both the proper expression and the degradation through the endoplasmic reticulum-associated protein degradation pathway of these proteins plays a crucial role in pulmonary surfactant homeostasis. Has an anti-fibrotic activity by negatively regulating the secretion of type I and type III collagens. This calcium-binding protein also transiently associates with immature PCSK6 and regulates its secretion.</text>
</comment>
<dbReference type="InterPro" id="IPR033122">
    <property type="entry name" value="LETM1-like_RBD"/>
</dbReference>
<evidence type="ECO:0000256" key="1">
    <source>
        <dbReference type="ARBA" id="ARBA00004319"/>
    </source>
</evidence>
<feature type="domain" description="Saposin B-type" evidence="17">
    <location>
        <begin position="570"/>
        <end position="657"/>
    </location>
</feature>
<evidence type="ECO:0000256" key="3">
    <source>
        <dbReference type="ARBA" id="ARBA00022525"/>
    </source>
</evidence>
<dbReference type="PROSITE" id="PS51758">
    <property type="entry name" value="LETM1_RBD"/>
    <property type="match status" value="1"/>
</dbReference>
<evidence type="ECO:0000259" key="18">
    <source>
        <dbReference type="PROSITE" id="PS50222"/>
    </source>
</evidence>
<dbReference type="InterPro" id="IPR007856">
    <property type="entry name" value="SapB_1"/>
</dbReference>
<keyword evidence="6" id="KW-0677">Repeat</keyword>
<dbReference type="InterPro" id="IPR011001">
    <property type="entry name" value="Saposin-like"/>
</dbReference>
<evidence type="ECO:0000256" key="12">
    <source>
        <dbReference type="ARBA" id="ARBA00056975"/>
    </source>
</evidence>
<gene>
    <name evidence="21" type="ORF">V9T40_004342</name>
</gene>
<evidence type="ECO:0000256" key="10">
    <source>
        <dbReference type="ARBA" id="ARBA00023180"/>
    </source>
</evidence>
<feature type="domain" description="Saposin B-type" evidence="17">
    <location>
        <begin position="1039"/>
        <end position="1120"/>
    </location>
</feature>
<feature type="domain" description="Letm1 RBD" evidence="20">
    <location>
        <begin position="84"/>
        <end position="298"/>
    </location>
</feature>
<evidence type="ECO:0000256" key="7">
    <source>
        <dbReference type="ARBA" id="ARBA00022824"/>
    </source>
</evidence>
<dbReference type="SMART" id="SM00162">
    <property type="entry name" value="SAPA"/>
    <property type="match status" value="2"/>
</dbReference>
<evidence type="ECO:0000256" key="9">
    <source>
        <dbReference type="ARBA" id="ARBA00023157"/>
    </source>
</evidence>
<dbReference type="PROSITE" id="PS51110">
    <property type="entry name" value="SAP_A"/>
    <property type="match status" value="3"/>
</dbReference>
<keyword evidence="9" id="KW-1015">Disulfide bond</keyword>
<dbReference type="GO" id="GO:0006665">
    <property type="term" value="P:sphingolipid metabolic process"/>
    <property type="evidence" value="ECO:0007669"/>
    <property type="project" value="InterPro"/>
</dbReference>
<evidence type="ECO:0000259" key="19">
    <source>
        <dbReference type="PROSITE" id="PS51110"/>
    </source>
</evidence>
<evidence type="ECO:0000256" key="15">
    <source>
        <dbReference type="PROSITE-ProRule" id="PRU01094"/>
    </source>
</evidence>
<dbReference type="Gene3D" id="1.10.225.10">
    <property type="entry name" value="Saposin-like"/>
    <property type="match status" value="8"/>
</dbReference>
<evidence type="ECO:0000259" key="20">
    <source>
        <dbReference type="PROSITE" id="PS51758"/>
    </source>
</evidence>
<keyword evidence="7" id="KW-0256">Endoplasmic reticulum</keyword>
<dbReference type="EMBL" id="JBBCAQ010000004">
    <property type="protein sequence ID" value="KAK7604069.1"/>
    <property type="molecule type" value="Genomic_DNA"/>
</dbReference>
<feature type="domain" description="Saposin B-type" evidence="17">
    <location>
        <begin position="734"/>
        <end position="816"/>
    </location>
</feature>
<keyword evidence="16" id="KW-1133">Transmembrane helix</keyword>
<dbReference type="GO" id="GO:0005576">
    <property type="term" value="C:extracellular region"/>
    <property type="evidence" value="ECO:0007669"/>
    <property type="project" value="UniProtKB-SubCell"/>
</dbReference>
<keyword evidence="10" id="KW-0325">Glycoprotein</keyword>
<evidence type="ECO:0000256" key="16">
    <source>
        <dbReference type="SAM" id="Phobius"/>
    </source>
</evidence>
<accession>A0AAN9YAB6</accession>
<dbReference type="Pfam" id="PF07766">
    <property type="entry name" value="LETM1_RBD"/>
    <property type="match status" value="1"/>
</dbReference>